<dbReference type="InterPro" id="IPR008972">
    <property type="entry name" value="Cupredoxin"/>
</dbReference>
<dbReference type="eggNOG" id="COG2010">
    <property type="taxonomic scope" value="Bacteria"/>
</dbReference>
<dbReference type="InterPro" id="IPR036257">
    <property type="entry name" value="Cyt_c_oxidase_su2_TM_sf"/>
</dbReference>
<dbReference type="PANTHER" id="PTHR22888">
    <property type="entry name" value="CYTOCHROME C OXIDASE, SUBUNIT II"/>
    <property type="match status" value="1"/>
</dbReference>
<feature type="domain" description="Cytochrome oxidase subunit II copper A binding" evidence="20">
    <location>
        <begin position="139"/>
        <end position="256"/>
    </location>
</feature>
<evidence type="ECO:0000256" key="19">
    <source>
        <dbReference type="SAM" id="Phobius"/>
    </source>
</evidence>
<name>E1TKD4_BURSG</name>
<evidence type="ECO:0000256" key="5">
    <source>
        <dbReference type="ARBA" id="ARBA00022448"/>
    </source>
</evidence>
<dbReference type="eggNOG" id="COG1622">
    <property type="taxonomic scope" value="Bacteria"/>
</dbReference>
<evidence type="ECO:0000256" key="8">
    <source>
        <dbReference type="ARBA" id="ARBA00022723"/>
    </source>
</evidence>
<evidence type="ECO:0000256" key="9">
    <source>
        <dbReference type="ARBA" id="ARBA00022967"/>
    </source>
</evidence>
<evidence type="ECO:0000256" key="6">
    <source>
        <dbReference type="ARBA" id="ARBA00022660"/>
    </source>
</evidence>
<dbReference type="GO" id="GO:0004129">
    <property type="term" value="F:cytochrome-c oxidase activity"/>
    <property type="evidence" value="ECO:0007669"/>
    <property type="project" value="UniProtKB-EC"/>
</dbReference>
<comment type="function">
    <text evidence="15">Subunits I and II form the functional core of the enzyme complex. Electrons originating in cytochrome c are transferred via heme a and Cu(A) to the binuclear center formed by heme a3 and Cu(B).</text>
</comment>
<comment type="catalytic activity">
    <reaction evidence="17">
        <text>4 Fe(II)-[cytochrome c] + O2 + 8 H(+)(in) = 4 Fe(III)-[cytochrome c] + 2 H2O + 4 H(+)(out)</text>
        <dbReference type="Rhea" id="RHEA:11436"/>
        <dbReference type="Rhea" id="RHEA-COMP:10350"/>
        <dbReference type="Rhea" id="RHEA-COMP:14399"/>
        <dbReference type="ChEBI" id="CHEBI:15377"/>
        <dbReference type="ChEBI" id="CHEBI:15378"/>
        <dbReference type="ChEBI" id="CHEBI:15379"/>
        <dbReference type="ChEBI" id="CHEBI:29033"/>
        <dbReference type="ChEBI" id="CHEBI:29034"/>
        <dbReference type="EC" id="7.1.1.9"/>
    </reaction>
</comment>
<feature type="transmembrane region" description="Helical" evidence="19">
    <location>
        <begin position="107"/>
        <end position="131"/>
    </location>
</feature>
<dbReference type="PANTHER" id="PTHR22888:SF9">
    <property type="entry name" value="CYTOCHROME C OXIDASE SUBUNIT 2"/>
    <property type="match status" value="1"/>
</dbReference>
<dbReference type="Pfam" id="PF00034">
    <property type="entry name" value="Cytochrom_C"/>
    <property type="match status" value="1"/>
</dbReference>
<evidence type="ECO:0000256" key="10">
    <source>
        <dbReference type="ARBA" id="ARBA00022982"/>
    </source>
</evidence>
<dbReference type="Gene3D" id="2.60.40.420">
    <property type="entry name" value="Cupredoxins - blue copper proteins"/>
    <property type="match status" value="1"/>
</dbReference>
<keyword evidence="11 19" id="KW-1133">Transmembrane helix</keyword>
<keyword evidence="14 19" id="KW-0472">Membrane</keyword>
<dbReference type="Pfam" id="PF00116">
    <property type="entry name" value="COX2"/>
    <property type="match status" value="1"/>
</dbReference>
<keyword evidence="7 19" id="KW-0812">Transmembrane</keyword>
<keyword evidence="10" id="KW-0249">Electron transport</keyword>
<keyword evidence="6" id="KW-0679">Respiratory chain</keyword>
<organism evidence="22">
    <name type="scientific">Burkholderia sp. (strain CCGE1003)</name>
    <dbReference type="NCBI Taxonomy" id="640512"/>
    <lineage>
        <taxon>Bacteria</taxon>
        <taxon>Pseudomonadati</taxon>
        <taxon>Pseudomonadota</taxon>
        <taxon>Betaproteobacteria</taxon>
        <taxon>Burkholderiales</taxon>
        <taxon>Burkholderiaceae</taxon>
        <taxon>Burkholderia</taxon>
    </lineage>
</organism>
<keyword evidence="13" id="KW-0186">Copper</keyword>
<evidence type="ECO:0000256" key="3">
    <source>
        <dbReference type="ARBA" id="ARBA00007866"/>
    </source>
</evidence>
<dbReference type="InterPro" id="IPR009056">
    <property type="entry name" value="Cyt_c-like_dom"/>
</dbReference>
<dbReference type="STRING" id="640512.BC1003_5140"/>
<sequence length="357" mass="38821">MSFTCRCAKWLVRCGAPLAIAFRELDAYADTATPGESGSLTSGHTPLAYFLRGEGPAAQPVLHLGWVLAGICSFVCVLIAIMLLVAIFKRRRQEDANALNTKGGLSFVYVGTTISTLALLAITVYMLVVLAQVADPPREPALTVTVTAYDWWWKVDYEEGAKGTRRFATANELHIPVGVPVLVLLKSADVIHAFWVPELSGKTQAIPGVTNRQWLEADRPGVFRGQCTQYCGVQHAHMAFEVYAQPQAEFDRWLDAQQSPPLAATTYSAKRGAKLFEDRCAGCHAIRGSNAAGVQAPDLTHVMSRRLIAAGTIVNTSKNLIDWVQHVQDIKPGALMPDMKLSPAEASDLSAYLATLR</sequence>
<proteinExistence type="inferred from homology"/>
<gene>
    <name evidence="22" type="ordered locus">BC1003_5140</name>
</gene>
<dbReference type="KEGG" id="bgf:BC1003_5140"/>
<dbReference type="GO" id="GO:0005507">
    <property type="term" value="F:copper ion binding"/>
    <property type="evidence" value="ECO:0007669"/>
    <property type="project" value="InterPro"/>
</dbReference>
<evidence type="ECO:0000256" key="14">
    <source>
        <dbReference type="ARBA" id="ARBA00023136"/>
    </source>
</evidence>
<keyword evidence="12 18" id="KW-0408">Iron</keyword>
<dbReference type="HOGENOM" id="CLU_036876_1_1_4"/>
<evidence type="ECO:0000256" key="7">
    <source>
        <dbReference type="ARBA" id="ARBA00022692"/>
    </source>
</evidence>
<dbReference type="Gene3D" id="1.10.287.90">
    <property type="match status" value="1"/>
</dbReference>
<dbReference type="GO" id="GO:0020037">
    <property type="term" value="F:heme binding"/>
    <property type="evidence" value="ECO:0007669"/>
    <property type="project" value="InterPro"/>
</dbReference>
<evidence type="ECO:0000259" key="21">
    <source>
        <dbReference type="PROSITE" id="PS51007"/>
    </source>
</evidence>
<evidence type="ECO:0000256" key="11">
    <source>
        <dbReference type="ARBA" id="ARBA00022989"/>
    </source>
</evidence>
<evidence type="ECO:0000256" key="12">
    <source>
        <dbReference type="ARBA" id="ARBA00023004"/>
    </source>
</evidence>
<evidence type="ECO:0000259" key="20">
    <source>
        <dbReference type="PROSITE" id="PS50857"/>
    </source>
</evidence>
<evidence type="ECO:0000256" key="2">
    <source>
        <dbReference type="ARBA" id="ARBA00004418"/>
    </source>
</evidence>
<evidence type="ECO:0000256" key="15">
    <source>
        <dbReference type="ARBA" id="ARBA00024688"/>
    </source>
</evidence>
<dbReference type="EMBL" id="CP002218">
    <property type="protein sequence ID" value="ADN61060.1"/>
    <property type="molecule type" value="Genomic_DNA"/>
</dbReference>
<dbReference type="CDD" id="cd04213">
    <property type="entry name" value="CuRO_CcO_Caa3_II"/>
    <property type="match status" value="1"/>
</dbReference>
<protein>
    <recommendedName>
        <fullName evidence="4">cytochrome-c oxidase</fullName>
        <ecNumber evidence="4">7.1.1.9</ecNumber>
    </recommendedName>
    <alternativeName>
        <fullName evidence="16">Cytochrome aa3 subunit 2</fullName>
    </alternativeName>
</protein>
<dbReference type="InterPro" id="IPR014222">
    <property type="entry name" value="Cyt_c_oxidase_su2"/>
</dbReference>
<dbReference type="PROSITE" id="PS00078">
    <property type="entry name" value="COX2"/>
    <property type="match status" value="1"/>
</dbReference>
<dbReference type="GO" id="GO:0042773">
    <property type="term" value="P:ATP synthesis coupled electron transport"/>
    <property type="evidence" value="ECO:0007669"/>
    <property type="project" value="TreeGrafter"/>
</dbReference>
<feature type="transmembrane region" description="Helical" evidence="19">
    <location>
        <begin position="64"/>
        <end position="87"/>
    </location>
</feature>
<evidence type="ECO:0000313" key="22">
    <source>
        <dbReference type="EMBL" id="ADN61060.1"/>
    </source>
</evidence>
<dbReference type="PROSITE" id="PS50857">
    <property type="entry name" value="COX2_CUA"/>
    <property type="match status" value="1"/>
</dbReference>
<dbReference type="EC" id="7.1.1.9" evidence="4"/>
<dbReference type="InterPro" id="IPR034236">
    <property type="entry name" value="CuRO_CcO_Caa3_II"/>
</dbReference>
<dbReference type="InterPro" id="IPR002429">
    <property type="entry name" value="CcO_II-like_C"/>
</dbReference>
<keyword evidence="5" id="KW-0813">Transport</keyword>
<comment type="similarity">
    <text evidence="3">Belongs to the cytochrome c oxidase subunit 2 family.</text>
</comment>
<dbReference type="GO" id="GO:0042597">
    <property type="term" value="C:periplasmic space"/>
    <property type="evidence" value="ECO:0007669"/>
    <property type="project" value="UniProtKB-SubCell"/>
</dbReference>
<keyword evidence="9" id="KW-1278">Translocase</keyword>
<evidence type="ECO:0000256" key="1">
    <source>
        <dbReference type="ARBA" id="ARBA00004141"/>
    </source>
</evidence>
<evidence type="ECO:0000256" key="17">
    <source>
        <dbReference type="ARBA" id="ARBA00047816"/>
    </source>
</evidence>
<dbReference type="GO" id="GO:0016491">
    <property type="term" value="F:oxidoreductase activity"/>
    <property type="evidence" value="ECO:0007669"/>
    <property type="project" value="InterPro"/>
</dbReference>
<dbReference type="AlphaFoldDB" id="E1TKD4"/>
<evidence type="ECO:0000256" key="18">
    <source>
        <dbReference type="PROSITE-ProRule" id="PRU00433"/>
    </source>
</evidence>
<dbReference type="GO" id="GO:0016020">
    <property type="term" value="C:membrane"/>
    <property type="evidence" value="ECO:0007669"/>
    <property type="project" value="UniProtKB-SubCell"/>
</dbReference>
<accession>E1TKD4</accession>
<dbReference type="InterPro" id="IPR045187">
    <property type="entry name" value="CcO_II"/>
</dbReference>
<reference evidence="22" key="1">
    <citation type="submission" date="2010-09" db="EMBL/GenBank/DDBJ databases">
        <title>Complete sequence of chromosome2 of Burkholderia sp. CCGE1003.</title>
        <authorList>
            <consortium name="US DOE Joint Genome Institute"/>
            <person name="Lucas S."/>
            <person name="Copeland A."/>
            <person name="Lapidus A."/>
            <person name="Cheng J.-F."/>
            <person name="Bruce D."/>
            <person name="Goodwin L."/>
            <person name="Pitluck S."/>
            <person name="Daligault H."/>
            <person name="Davenport K."/>
            <person name="Detter J.C."/>
            <person name="Han C."/>
            <person name="Tapia R."/>
            <person name="Land M."/>
            <person name="Hauser L."/>
            <person name="Jeffries C."/>
            <person name="Kyrpides N."/>
            <person name="Ivanova N."/>
            <person name="Ovchinnikova G."/>
            <person name="Martinez-Romero E."/>
            <person name="Rogel M.A."/>
            <person name="Auchtung J."/>
            <person name="Tiedje J.M."/>
            <person name="Woyke T."/>
        </authorList>
    </citation>
    <scope>NUCLEOTIDE SEQUENCE</scope>
    <source>
        <strain evidence="22">CCGE1003</strain>
    </source>
</reference>
<evidence type="ECO:0000256" key="16">
    <source>
        <dbReference type="ARBA" id="ARBA00031399"/>
    </source>
</evidence>
<dbReference type="NCBIfam" id="TIGR02866">
    <property type="entry name" value="CoxB"/>
    <property type="match status" value="1"/>
</dbReference>
<dbReference type="SUPFAM" id="SSF49503">
    <property type="entry name" value="Cupredoxins"/>
    <property type="match status" value="1"/>
</dbReference>
<dbReference type="PROSITE" id="PS51007">
    <property type="entry name" value="CYTC"/>
    <property type="match status" value="1"/>
</dbReference>
<feature type="domain" description="Cytochrome c" evidence="21">
    <location>
        <begin position="267"/>
        <end position="357"/>
    </location>
</feature>
<keyword evidence="18" id="KW-0349">Heme</keyword>
<comment type="subcellular location">
    <subcellularLocation>
        <location evidence="1">Membrane</location>
        <topology evidence="1">Multi-pass membrane protein</topology>
    </subcellularLocation>
    <subcellularLocation>
        <location evidence="2">Periplasm</location>
    </subcellularLocation>
</comment>
<evidence type="ECO:0000256" key="4">
    <source>
        <dbReference type="ARBA" id="ARBA00012949"/>
    </source>
</evidence>
<evidence type="ECO:0000256" key="13">
    <source>
        <dbReference type="ARBA" id="ARBA00023008"/>
    </source>
</evidence>
<dbReference type="InterPro" id="IPR001505">
    <property type="entry name" value="Copper_CuA"/>
</dbReference>
<keyword evidence="8 18" id="KW-0479">Metal-binding</keyword>